<evidence type="ECO:0000313" key="1">
    <source>
        <dbReference type="EMBL" id="MFC3957081.1"/>
    </source>
</evidence>
<dbReference type="Proteomes" id="UP001595846">
    <property type="component" value="Unassembled WGS sequence"/>
</dbReference>
<protein>
    <submittedName>
        <fullName evidence="1">Histidine kinase</fullName>
    </submittedName>
</protein>
<dbReference type="AlphaFoldDB" id="A0ABD5NJQ4"/>
<keyword evidence="2" id="KW-1185">Reference proteome</keyword>
<sequence>MESLTDAVASVQARRQTLDVYAQSPSVATVLAEQFSTRNVSVRHRPMPARDEPGFVLVRDAAGEFRGAIGLDRLDALLSPDRHPPWELDAGVDTAAVFTFLDNTLFTSASRRQLLAVTREIEERAWRIATGHLVAGFQTGAALAAQSGVYDRLATETDLTVRVLVADEWDGDLSSAIDVLDGVTGEIGDFWVVCFDGEETRLNTSAIVAEERDSGRFRGFWTDDPDRVAEIATYLDATYVGETDDRQ</sequence>
<dbReference type="InterPro" id="IPR016954">
    <property type="entry name" value="Uncharacterised_Vng0742h"/>
</dbReference>
<reference evidence="1 2" key="1">
    <citation type="journal article" date="2019" name="Int. J. Syst. Evol. Microbiol.">
        <title>The Global Catalogue of Microorganisms (GCM) 10K type strain sequencing project: providing services to taxonomists for standard genome sequencing and annotation.</title>
        <authorList>
            <consortium name="The Broad Institute Genomics Platform"/>
            <consortium name="The Broad Institute Genome Sequencing Center for Infectious Disease"/>
            <person name="Wu L."/>
            <person name="Ma J."/>
        </authorList>
    </citation>
    <scope>NUCLEOTIDE SEQUENCE [LARGE SCALE GENOMIC DNA]</scope>
    <source>
        <strain evidence="1 2">IBRC-M 10256</strain>
    </source>
</reference>
<gene>
    <name evidence="1" type="ORF">ACFOUR_01665</name>
</gene>
<comment type="caution">
    <text evidence="1">The sequence shown here is derived from an EMBL/GenBank/DDBJ whole genome shotgun (WGS) entry which is preliminary data.</text>
</comment>
<dbReference type="PIRSF" id="PIRSF030471">
    <property type="entry name" value="STR_Vng0742h_prd"/>
    <property type="match status" value="1"/>
</dbReference>
<dbReference type="GeneID" id="73904755"/>
<keyword evidence="1" id="KW-0418">Kinase</keyword>
<proteinExistence type="predicted"/>
<name>A0ABD5NJQ4_9EURY</name>
<keyword evidence="1" id="KW-0808">Transferase</keyword>
<accession>A0ABD5NJQ4</accession>
<dbReference type="EMBL" id="JBHSAQ010000001">
    <property type="protein sequence ID" value="MFC3957081.1"/>
    <property type="molecule type" value="Genomic_DNA"/>
</dbReference>
<dbReference type="GO" id="GO:0016301">
    <property type="term" value="F:kinase activity"/>
    <property type="evidence" value="ECO:0007669"/>
    <property type="project" value="UniProtKB-KW"/>
</dbReference>
<dbReference type="RefSeq" id="WP_256531988.1">
    <property type="nucleotide sequence ID" value="NZ_CP101824.1"/>
</dbReference>
<organism evidence="1 2">
    <name type="scientific">Halovivax cerinus</name>
    <dbReference type="NCBI Taxonomy" id="1487865"/>
    <lineage>
        <taxon>Archaea</taxon>
        <taxon>Methanobacteriati</taxon>
        <taxon>Methanobacteriota</taxon>
        <taxon>Stenosarchaea group</taxon>
        <taxon>Halobacteria</taxon>
        <taxon>Halobacteriales</taxon>
        <taxon>Natrialbaceae</taxon>
        <taxon>Halovivax</taxon>
    </lineage>
</organism>
<evidence type="ECO:0000313" key="2">
    <source>
        <dbReference type="Proteomes" id="UP001595846"/>
    </source>
</evidence>